<dbReference type="SUPFAM" id="SSF51197">
    <property type="entry name" value="Clavaminate synthase-like"/>
    <property type="match status" value="1"/>
</dbReference>
<dbReference type="OrthoDB" id="1415303at2759"/>
<protein>
    <recommendedName>
        <fullName evidence="7">Fe2OG dioxygenase domain-containing protein</fullName>
    </recommendedName>
</protein>
<dbReference type="STRING" id="3818.A0A444YXN5"/>
<dbReference type="FunFam" id="2.60.120.330:FF:000005">
    <property type="entry name" value="1-aminocyclopropane-1-carboxylate oxidase homolog 1"/>
    <property type="match status" value="1"/>
</dbReference>
<dbReference type="Gene3D" id="2.60.120.330">
    <property type="entry name" value="B-lactam Antibiotic, Isopenicillin N Synthase, Chain"/>
    <property type="match status" value="1"/>
</dbReference>
<keyword evidence="5 6" id="KW-0408">Iron</keyword>
<dbReference type="Pfam" id="PF14226">
    <property type="entry name" value="DIOX_N"/>
    <property type="match status" value="1"/>
</dbReference>
<evidence type="ECO:0000256" key="3">
    <source>
        <dbReference type="ARBA" id="ARBA00022723"/>
    </source>
</evidence>
<dbReference type="Proteomes" id="UP000289738">
    <property type="component" value="Chromosome B05"/>
</dbReference>
<keyword evidence="4 6" id="KW-0560">Oxidoreductase</keyword>
<dbReference type="PANTHER" id="PTHR10209:SF884">
    <property type="entry name" value="1-AMINOCYCLOPROPANE-1-CARBOXYLATE OXIDASE HOMOLOG 1-LIKE"/>
    <property type="match status" value="1"/>
</dbReference>
<dbReference type="Pfam" id="PF03171">
    <property type="entry name" value="2OG-FeII_Oxy"/>
    <property type="match status" value="1"/>
</dbReference>
<proteinExistence type="inferred from homology"/>
<dbReference type="InterPro" id="IPR005123">
    <property type="entry name" value="Oxoglu/Fe-dep_dioxygenase_dom"/>
</dbReference>
<dbReference type="EMBL" id="SDMP01000015">
    <property type="protein sequence ID" value="RYR06688.1"/>
    <property type="molecule type" value="Genomic_DNA"/>
</dbReference>
<dbReference type="Gramene" id="arahy.Tifrunner.gnm2.ann2.Ah15g539100.1">
    <property type="protein sequence ID" value="arahy.Tifrunner.gnm2.ann2.Ah15g539100.1-CDS"/>
    <property type="gene ID" value="arahy.Tifrunner.gnm2.ann2.Ah15g539100"/>
</dbReference>
<organism evidence="8 9">
    <name type="scientific">Arachis hypogaea</name>
    <name type="common">Peanut</name>
    <dbReference type="NCBI Taxonomy" id="3818"/>
    <lineage>
        <taxon>Eukaryota</taxon>
        <taxon>Viridiplantae</taxon>
        <taxon>Streptophyta</taxon>
        <taxon>Embryophyta</taxon>
        <taxon>Tracheophyta</taxon>
        <taxon>Spermatophyta</taxon>
        <taxon>Magnoliopsida</taxon>
        <taxon>eudicotyledons</taxon>
        <taxon>Gunneridae</taxon>
        <taxon>Pentapetalae</taxon>
        <taxon>rosids</taxon>
        <taxon>fabids</taxon>
        <taxon>Fabales</taxon>
        <taxon>Fabaceae</taxon>
        <taxon>Papilionoideae</taxon>
        <taxon>50 kb inversion clade</taxon>
        <taxon>dalbergioids sensu lato</taxon>
        <taxon>Dalbergieae</taxon>
        <taxon>Pterocarpus clade</taxon>
        <taxon>Arachis</taxon>
    </lineage>
</organism>
<comment type="caution">
    <text evidence="8">The sequence shown here is derived from an EMBL/GenBank/DDBJ whole genome shotgun (WGS) entry which is preliminary data.</text>
</comment>
<evidence type="ECO:0000256" key="5">
    <source>
        <dbReference type="ARBA" id="ARBA00023004"/>
    </source>
</evidence>
<keyword evidence="3 6" id="KW-0479">Metal-binding</keyword>
<dbReference type="InterPro" id="IPR026992">
    <property type="entry name" value="DIOX_N"/>
</dbReference>
<gene>
    <name evidence="8" type="ORF">Ahy_B05g073987</name>
</gene>
<dbReference type="GO" id="GO:0046872">
    <property type="term" value="F:metal ion binding"/>
    <property type="evidence" value="ECO:0007669"/>
    <property type="project" value="UniProtKB-KW"/>
</dbReference>
<keyword evidence="9" id="KW-1185">Reference proteome</keyword>
<dbReference type="GO" id="GO:0051213">
    <property type="term" value="F:dioxygenase activity"/>
    <property type="evidence" value="ECO:0007669"/>
    <property type="project" value="UniProtKB-ARBA"/>
</dbReference>
<dbReference type="PRINTS" id="PR00682">
    <property type="entry name" value="IPNSYNTHASE"/>
</dbReference>
<name>A0A444YXN5_ARAHY</name>
<evidence type="ECO:0000256" key="1">
    <source>
        <dbReference type="ARBA" id="ARBA00001962"/>
    </source>
</evidence>
<sequence>MVEADHEDGGYDRNKELKLLDETKAGVKGLVDAGLTKLPKIFVHDNHKVNVSSPSSSSSATNVSIPVIDLGSLHEEANSRHEIVQKVKDAGEKWGFFQVVNHEIPESVLDEMLDGVRKFHEQDAEMKREFYSRDITKRVFYNTNFNFSTSEVNWRDTLYCLLAPGPLDPHQLPSICRDVIIEYLNHLKKLALTLLELLSEALGLEGNYLKDIDCAEGIFMVGNYYPPCPQPELTWGLSSHTDLGFVTILLQDQVGGLQVFHENQWFDITPFPGAFIVNLGDMMQLITNDKFMSAKHRVVAQKVGPRVSVSCSLRQHVQNECGRMYGPIKELVTKENPPIYKEMKMSDLVKLVYTTKLDYDVSSPLKHFRL</sequence>
<dbReference type="PANTHER" id="PTHR10209">
    <property type="entry name" value="OXIDOREDUCTASE, 2OG-FE II OXYGENASE FAMILY PROTEIN"/>
    <property type="match status" value="1"/>
</dbReference>
<evidence type="ECO:0000313" key="8">
    <source>
        <dbReference type="EMBL" id="RYR06688.1"/>
    </source>
</evidence>
<evidence type="ECO:0000256" key="4">
    <source>
        <dbReference type="ARBA" id="ARBA00023002"/>
    </source>
</evidence>
<evidence type="ECO:0000256" key="2">
    <source>
        <dbReference type="ARBA" id="ARBA00008056"/>
    </source>
</evidence>
<dbReference type="InterPro" id="IPR044861">
    <property type="entry name" value="IPNS-like_FE2OG_OXY"/>
</dbReference>
<evidence type="ECO:0000313" key="9">
    <source>
        <dbReference type="Proteomes" id="UP000289738"/>
    </source>
</evidence>
<reference evidence="8 9" key="1">
    <citation type="submission" date="2019-01" db="EMBL/GenBank/DDBJ databases">
        <title>Sequencing of cultivated peanut Arachis hypogaea provides insights into genome evolution and oil improvement.</title>
        <authorList>
            <person name="Chen X."/>
        </authorList>
    </citation>
    <scope>NUCLEOTIDE SEQUENCE [LARGE SCALE GENOMIC DNA]</scope>
    <source>
        <strain evidence="9">cv. Fuhuasheng</strain>
        <tissue evidence="8">Leaves</tissue>
    </source>
</reference>
<accession>A0A444YXN5</accession>
<dbReference type="AlphaFoldDB" id="A0A444YXN5"/>
<comment type="cofactor">
    <cofactor evidence="1">
        <name>Fe cation</name>
        <dbReference type="ChEBI" id="CHEBI:24875"/>
    </cofactor>
</comment>
<evidence type="ECO:0000259" key="7">
    <source>
        <dbReference type="PROSITE" id="PS51471"/>
    </source>
</evidence>
<dbReference type="PROSITE" id="PS51471">
    <property type="entry name" value="FE2OG_OXY"/>
    <property type="match status" value="1"/>
</dbReference>
<evidence type="ECO:0000256" key="6">
    <source>
        <dbReference type="RuleBase" id="RU003682"/>
    </source>
</evidence>
<comment type="similarity">
    <text evidence="2 6">Belongs to the iron/ascorbate-dependent oxidoreductase family.</text>
</comment>
<feature type="domain" description="Fe2OG dioxygenase" evidence="7">
    <location>
        <begin position="214"/>
        <end position="317"/>
    </location>
</feature>
<dbReference type="SMR" id="A0A444YXN5"/>
<dbReference type="InterPro" id="IPR027443">
    <property type="entry name" value="IPNS-like_sf"/>
</dbReference>